<gene>
    <name evidence="5" type="ORF">TsFJ059_006387</name>
</gene>
<dbReference type="PANTHER" id="PTHR43546">
    <property type="entry name" value="UPF0173 METAL-DEPENDENT HYDROLASE MJ1163-RELATED"/>
    <property type="match status" value="1"/>
</dbReference>
<dbReference type="InterPro" id="IPR036866">
    <property type="entry name" value="RibonucZ/Hydroxyglut_hydro"/>
</dbReference>
<feature type="region of interest" description="Disordered" evidence="3">
    <location>
        <begin position="312"/>
        <end position="341"/>
    </location>
</feature>
<dbReference type="GO" id="GO:0016787">
    <property type="term" value="F:hydrolase activity"/>
    <property type="evidence" value="ECO:0007669"/>
    <property type="project" value="UniProtKB-KW"/>
</dbReference>
<dbReference type="Proteomes" id="UP000826573">
    <property type="component" value="Unassembled WGS sequence"/>
</dbReference>
<dbReference type="Pfam" id="PF12706">
    <property type="entry name" value="Lactamase_B_2"/>
    <property type="match status" value="1"/>
</dbReference>
<keyword evidence="1" id="KW-0378">Hydrolase</keyword>
<dbReference type="Pfam" id="PF11951">
    <property type="entry name" value="Fungal_trans_2"/>
    <property type="match status" value="1"/>
</dbReference>
<evidence type="ECO:0000256" key="2">
    <source>
        <dbReference type="ARBA" id="ARBA00023242"/>
    </source>
</evidence>
<comment type="caution">
    <text evidence="5">The sequence shown here is derived from an EMBL/GenBank/DDBJ whole genome shotgun (WGS) entry which is preliminary data.</text>
</comment>
<feature type="compositionally biased region" description="Basic and acidic residues" evidence="3">
    <location>
        <begin position="324"/>
        <end position="334"/>
    </location>
</feature>
<dbReference type="SUPFAM" id="SSF56281">
    <property type="entry name" value="Metallo-hydrolase/oxidoreductase"/>
    <property type="match status" value="1"/>
</dbReference>
<accession>A0A9P8KKJ2</accession>
<protein>
    <recommendedName>
        <fullName evidence="4">Metallo-beta-lactamase domain-containing protein</fullName>
    </recommendedName>
</protein>
<proteinExistence type="predicted"/>
<evidence type="ECO:0000313" key="6">
    <source>
        <dbReference type="Proteomes" id="UP000826573"/>
    </source>
</evidence>
<dbReference type="InterPro" id="IPR050114">
    <property type="entry name" value="UPF0173_UPF0282_UlaG_hydrolase"/>
</dbReference>
<name>A0A9P8KKJ2_9HYPO</name>
<reference evidence="5 6" key="1">
    <citation type="submission" date="2021-08" db="EMBL/GenBank/DDBJ databases">
        <title>The highly contiguous genome resource for Trichoderma semiorbis FJ059, a fungal antagonistic to plant pathogens.</title>
        <authorList>
            <person name="Liu T."/>
        </authorList>
    </citation>
    <scope>NUCLEOTIDE SEQUENCE [LARGE SCALE GENOMIC DNA]</scope>
    <source>
        <strain evidence="5 6">FJ059</strain>
    </source>
</reference>
<dbReference type="EMBL" id="JAIMJC010000007">
    <property type="protein sequence ID" value="KAH0522562.1"/>
    <property type="molecule type" value="Genomic_DNA"/>
</dbReference>
<dbReference type="PANTHER" id="PTHR43546:SF9">
    <property type="entry name" value="L-ASCORBATE-6-PHOSPHATE LACTONASE ULAG-RELATED"/>
    <property type="match status" value="1"/>
</dbReference>
<evidence type="ECO:0000256" key="3">
    <source>
        <dbReference type="SAM" id="MobiDB-lite"/>
    </source>
</evidence>
<keyword evidence="6" id="KW-1185">Reference proteome</keyword>
<evidence type="ECO:0000259" key="4">
    <source>
        <dbReference type="Pfam" id="PF12706"/>
    </source>
</evidence>
<evidence type="ECO:0000256" key="1">
    <source>
        <dbReference type="ARBA" id="ARBA00022801"/>
    </source>
</evidence>
<dbReference type="InterPro" id="IPR021858">
    <property type="entry name" value="Fun_TF"/>
</dbReference>
<dbReference type="Gene3D" id="3.60.15.10">
    <property type="entry name" value="Ribonuclease Z/Hydroxyacylglutathione hydrolase-like"/>
    <property type="match status" value="1"/>
</dbReference>
<dbReference type="AlphaFoldDB" id="A0A9P8KKJ2"/>
<dbReference type="InterPro" id="IPR001279">
    <property type="entry name" value="Metallo-B-lactamas"/>
</dbReference>
<feature type="domain" description="Metallo-beta-lactamase" evidence="4">
    <location>
        <begin position="29"/>
        <end position="230"/>
    </location>
</feature>
<sequence>MAITNLNSSVRVTHVGTATAIIELDNLTILTDPYFSPEGTEWIGKSGAKLVNSYQPPLGLEDLPPIDLILLSHEDHKDNLDDLGRQLLNGRHVFTTTDGARNLAPRKAVRGMKPWEMVSLQIGGGRRYEITATPCQHLPGGECLGFIVTAEHFGTSNGKPNTIYFSGDTVYIEELAKIKHRFHVSVALFSLGKAMVPKPGGGMLQITMDSKQAVQLMRDIEPDIVIPLHFEGWSLFKEGKSEIEEVVKEEGVEDKFKFLAPGVDTKILFSIEEFSTPSTGWQLDDFVLDPGYVASREELRWLMLNTAQTAPPSPVHGDSFISELDTHSGEDRSSAQHTTSHLLSQGRRIEYLKNYISQVAPWLDMFDSSRAFGMQVPLLAQTSPALLCAILAISARQKERKEASDGKSTPQKSFDSLELYQEAIRLLTPLLQAHDQAKDALLFSMHSKSMDSVADCFKLSFGVTRGWIYAVL</sequence>
<organism evidence="5 6">
    <name type="scientific">Trichoderma semiorbis</name>
    <dbReference type="NCBI Taxonomy" id="1491008"/>
    <lineage>
        <taxon>Eukaryota</taxon>
        <taxon>Fungi</taxon>
        <taxon>Dikarya</taxon>
        <taxon>Ascomycota</taxon>
        <taxon>Pezizomycotina</taxon>
        <taxon>Sordariomycetes</taxon>
        <taxon>Hypocreomycetidae</taxon>
        <taxon>Hypocreales</taxon>
        <taxon>Hypocreaceae</taxon>
        <taxon>Trichoderma</taxon>
    </lineage>
</organism>
<keyword evidence="2" id="KW-0539">Nucleus</keyword>
<evidence type="ECO:0000313" key="5">
    <source>
        <dbReference type="EMBL" id="KAH0522562.1"/>
    </source>
</evidence>